<sequence>MFLLRNLFNRRVVAGIVVSVLTVSLALIVRSNLPTEARSRVYKTEGIGQKLPTKQKHRSNYRTLSTKRTNLVVKRVQSNRRYVFLNKRSLLKNPVKNKVNQSVNSVAQIDNNRRPEIGNNSTPVTNRFGATGNRPSSALWLAEIKRRYGINNPTPVTDRFNKFSRTGRKFASERWSGAIKRTYGIRSYPTPVTDRFSATGSRFSSELWRAEIKRRYGIGNAIKESVDEPE</sequence>
<comment type="caution">
    <text evidence="2">The sequence shown here is derived from an EMBL/GenBank/DDBJ whole genome shotgun (WGS) entry which is preliminary data.</text>
</comment>
<dbReference type="EMBL" id="JBHFNT010000046">
    <property type="protein sequence ID" value="MFB2833750.1"/>
    <property type="molecule type" value="Genomic_DNA"/>
</dbReference>
<evidence type="ECO:0000256" key="1">
    <source>
        <dbReference type="SAM" id="Phobius"/>
    </source>
</evidence>
<evidence type="ECO:0000313" key="3">
    <source>
        <dbReference type="Proteomes" id="UP001576780"/>
    </source>
</evidence>
<organism evidence="2 3">
    <name type="scientific">Floridaenema evergladense BLCC-F167</name>
    <dbReference type="NCBI Taxonomy" id="3153639"/>
    <lineage>
        <taxon>Bacteria</taxon>
        <taxon>Bacillati</taxon>
        <taxon>Cyanobacteriota</taxon>
        <taxon>Cyanophyceae</taxon>
        <taxon>Oscillatoriophycideae</taxon>
        <taxon>Aerosakkonematales</taxon>
        <taxon>Aerosakkonemataceae</taxon>
        <taxon>Floridanema</taxon>
        <taxon>Floridanema evergladense</taxon>
    </lineage>
</organism>
<keyword evidence="1" id="KW-0812">Transmembrane</keyword>
<name>A0ABV4WF89_9CYAN</name>
<keyword evidence="1" id="KW-1133">Transmembrane helix</keyword>
<evidence type="ECO:0000313" key="2">
    <source>
        <dbReference type="EMBL" id="MFB2833750.1"/>
    </source>
</evidence>
<protein>
    <submittedName>
        <fullName evidence="2">Uncharacterized protein</fullName>
    </submittedName>
</protein>
<reference evidence="2 3" key="1">
    <citation type="submission" date="2024-09" db="EMBL/GenBank/DDBJ databases">
        <title>Floridaenema gen nov. (Aerosakkonemataceae, Aerosakkonematales ord. nov., Cyanobacteria) from benthic tropical and subtropical fresh waters, with the description of four new species.</title>
        <authorList>
            <person name="Moretto J.A."/>
            <person name="Berthold D.E."/>
            <person name="Lefler F.W."/>
            <person name="Huang I.-S."/>
            <person name="Laughinghouse H. IV."/>
        </authorList>
    </citation>
    <scope>NUCLEOTIDE SEQUENCE [LARGE SCALE GENOMIC DNA]</scope>
    <source>
        <strain evidence="2 3">BLCC-F167</strain>
    </source>
</reference>
<accession>A0ABV4WF89</accession>
<gene>
    <name evidence="2" type="ORF">ACE1CA_04390</name>
</gene>
<feature type="transmembrane region" description="Helical" evidence="1">
    <location>
        <begin position="12"/>
        <end position="29"/>
    </location>
</feature>
<proteinExistence type="predicted"/>
<dbReference type="Proteomes" id="UP001576780">
    <property type="component" value="Unassembled WGS sequence"/>
</dbReference>
<keyword evidence="1" id="KW-0472">Membrane</keyword>
<keyword evidence="3" id="KW-1185">Reference proteome</keyword>